<protein>
    <submittedName>
        <fullName evidence="1">Carboxypeptidase-like regulatory domain-containing protein</fullName>
    </submittedName>
</protein>
<keyword evidence="2" id="KW-1185">Reference proteome</keyword>
<gene>
    <name evidence="1" type="ORF">J0656_15585</name>
</gene>
<dbReference type="InterPro" id="IPR008969">
    <property type="entry name" value="CarboxyPept-like_regulatory"/>
</dbReference>
<accession>A0ABS3G8P1</accession>
<dbReference type="EMBL" id="JAFLNL010000010">
    <property type="protein sequence ID" value="MBO0355442.1"/>
    <property type="molecule type" value="Genomic_DNA"/>
</dbReference>
<evidence type="ECO:0000313" key="2">
    <source>
        <dbReference type="Proteomes" id="UP000664044"/>
    </source>
</evidence>
<evidence type="ECO:0000313" key="1">
    <source>
        <dbReference type="EMBL" id="MBO0355442.1"/>
    </source>
</evidence>
<reference evidence="1 2" key="1">
    <citation type="submission" date="2021-03" db="EMBL/GenBank/DDBJ databases">
        <title>Muricauda lutimaris sp. nov. and Muricauda ruestringensis sp. nov, two marine members of the Flavobacteriaceae isolated from deep sea sediments of Western Pacific.</title>
        <authorList>
            <person name="Zhao S."/>
            <person name="Liu R."/>
        </authorList>
    </citation>
    <scope>NUCLEOTIDE SEQUENCE [LARGE SCALE GENOMIC DNA]</scope>
    <source>
        <strain evidence="1 2">BC31-1-A7</strain>
    </source>
</reference>
<dbReference type="Pfam" id="PF13715">
    <property type="entry name" value="CarbopepD_reg_2"/>
    <property type="match status" value="1"/>
</dbReference>
<organism evidence="1 2">
    <name type="scientific">Flagellimonas aurea</name>
    <dbReference type="NCBI Taxonomy" id="2915619"/>
    <lineage>
        <taxon>Bacteria</taxon>
        <taxon>Pseudomonadati</taxon>
        <taxon>Bacteroidota</taxon>
        <taxon>Flavobacteriia</taxon>
        <taxon>Flavobacteriales</taxon>
        <taxon>Flavobacteriaceae</taxon>
        <taxon>Flagellimonas</taxon>
    </lineage>
</organism>
<proteinExistence type="predicted"/>
<dbReference type="RefSeq" id="WP_207035548.1">
    <property type="nucleotide sequence ID" value="NZ_JAFLNL010000010.1"/>
</dbReference>
<name>A0ABS3G8P1_9FLAO</name>
<comment type="caution">
    <text evidence="1">The sequence shown here is derived from an EMBL/GenBank/DDBJ whole genome shotgun (WGS) entry which is preliminary data.</text>
</comment>
<dbReference type="Proteomes" id="UP000664044">
    <property type="component" value="Unassembled WGS sequence"/>
</dbReference>
<dbReference type="Gene3D" id="2.60.40.1120">
    <property type="entry name" value="Carboxypeptidase-like, regulatory domain"/>
    <property type="match status" value="1"/>
</dbReference>
<dbReference type="SUPFAM" id="SSF49464">
    <property type="entry name" value="Carboxypeptidase regulatory domain-like"/>
    <property type="match status" value="1"/>
</dbReference>
<sequence>MTIQKAIESNCEATHPGKIFLKLISRRPIQFFAWSIFSILLGYGQITEGRVLDAETKQPLSNVNVFIENTEIGTATNNKGEFELRYTNVQTSDSVVFSIIGYQTRKIRFKNLNGKTSPTILMQERTSELGEVIISEKKKLREKLRYNKLSSMKKGLYAFDCTVVNDTIYVIGGSESFVEDTMRKAIDDANTNCPDCGFLAVLDELEPNASYWISRVK</sequence>